<feature type="compositionally biased region" description="Low complexity" evidence="9">
    <location>
        <begin position="229"/>
        <end position="246"/>
    </location>
</feature>
<protein>
    <recommendedName>
        <fullName evidence="10">EF-hand domain-containing protein</fullName>
    </recommendedName>
</protein>
<feature type="compositionally biased region" description="Low complexity" evidence="9">
    <location>
        <begin position="814"/>
        <end position="825"/>
    </location>
</feature>
<feature type="compositionally biased region" description="Low complexity" evidence="9">
    <location>
        <begin position="794"/>
        <end position="804"/>
    </location>
</feature>
<dbReference type="OrthoDB" id="26525at2759"/>
<feature type="region of interest" description="Disordered" evidence="9">
    <location>
        <begin position="519"/>
        <end position="560"/>
    </location>
</feature>
<dbReference type="EMBL" id="CAJNOK010009754">
    <property type="protein sequence ID" value="CAF1097558.1"/>
    <property type="molecule type" value="Genomic_DNA"/>
</dbReference>
<evidence type="ECO:0000313" key="12">
    <source>
        <dbReference type="EMBL" id="CAF1097558.1"/>
    </source>
</evidence>
<dbReference type="Proteomes" id="UP000677228">
    <property type="component" value="Unassembled WGS sequence"/>
</dbReference>
<evidence type="ECO:0000256" key="3">
    <source>
        <dbReference type="ARBA" id="ARBA00022737"/>
    </source>
</evidence>
<dbReference type="GO" id="GO:0008270">
    <property type="term" value="F:zinc ion binding"/>
    <property type="evidence" value="ECO:0007669"/>
    <property type="project" value="UniProtKB-KW"/>
</dbReference>
<dbReference type="Proteomes" id="UP000681722">
    <property type="component" value="Unassembled WGS sequence"/>
</dbReference>
<feature type="region of interest" description="Disordered" evidence="9">
    <location>
        <begin position="112"/>
        <end position="286"/>
    </location>
</feature>
<dbReference type="GO" id="GO:0005634">
    <property type="term" value="C:nucleus"/>
    <property type="evidence" value="ECO:0007669"/>
    <property type="project" value="UniProtKB-SubCell"/>
</dbReference>
<organism evidence="11 15">
    <name type="scientific">Didymodactylos carnosus</name>
    <dbReference type="NCBI Taxonomy" id="1234261"/>
    <lineage>
        <taxon>Eukaryota</taxon>
        <taxon>Metazoa</taxon>
        <taxon>Spiralia</taxon>
        <taxon>Gnathifera</taxon>
        <taxon>Rotifera</taxon>
        <taxon>Eurotatoria</taxon>
        <taxon>Bdelloidea</taxon>
        <taxon>Philodinida</taxon>
        <taxon>Philodinidae</taxon>
        <taxon>Didymodactylos</taxon>
    </lineage>
</organism>
<evidence type="ECO:0000256" key="2">
    <source>
        <dbReference type="ARBA" id="ARBA00022723"/>
    </source>
</evidence>
<feature type="region of interest" description="Disordered" evidence="9">
    <location>
        <begin position="1"/>
        <end position="28"/>
    </location>
</feature>
<dbReference type="SUPFAM" id="SSF47473">
    <property type="entry name" value="EF-hand"/>
    <property type="match status" value="1"/>
</dbReference>
<keyword evidence="6" id="KW-0106">Calcium</keyword>
<dbReference type="SUPFAM" id="SSF140996">
    <property type="entry name" value="Hermes dimerisation domain"/>
    <property type="match status" value="1"/>
</dbReference>
<dbReference type="SUPFAM" id="SSF53098">
    <property type="entry name" value="Ribonuclease H-like"/>
    <property type="match status" value="1"/>
</dbReference>
<evidence type="ECO:0000256" key="7">
    <source>
        <dbReference type="ARBA" id="ARBA00023125"/>
    </source>
</evidence>
<evidence type="ECO:0000256" key="8">
    <source>
        <dbReference type="ARBA" id="ARBA00023242"/>
    </source>
</evidence>
<evidence type="ECO:0000256" key="6">
    <source>
        <dbReference type="ARBA" id="ARBA00022837"/>
    </source>
</evidence>
<evidence type="ECO:0000313" key="14">
    <source>
        <dbReference type="EMBL" id="CAF3859039.1"/>
    </source>
</evidence>
<keyword evidence="3" id="KW-0677">Repeat</keyword>
<dbReference type="GO" id="GO:0005509">
    <property type="term" value="F:calcium ion binding"/>
    <property type="evidence" value="ECO:0007669"/>
    <property type="project" value="InterPro"/>
</dbReference>
<comment type="subcellular location">
    <subcellularLocation>
        <location evidence="1">Nucleus</location>
    </subcellularLocation>
</comment>
<dbReference type="Gene3D" id="1.10.238.10">
    <property type="entry name" value="EF-hand"/>
    <property type="match status" value="1"/>
</dbReference>
<feature type="compositionally biased region" description="Polar residues" evidence="9">
    <location>
        <begin position="113"/>
        <end position="124"/>
    </location>
</feature>
<comment type="caution">
    <text evidence="11">The sequence shown here is derived from an EMBL/GenBank/DDBJ whole genome shotgun (WGS) entry which is preliminary data.</text>
</comment>
<feature type="compositionally biased region" description="Polar residues" evidence="9">
    <location>
        <begin position="271"/>
        <end position="286"/>
    </location>
</feature>
<dbReference type="InterPro" id="IPR012337">
    <property type="entry name" value="RNaseH-like_sf"/>
</dbReference>
<feature type="domain" description="EF-hand" evidence="10">
    <location>
        <begin position="1115"/>
        <end position="1150"/>
    </location>
</feature>
<name>A0A814H900_9BILA</name>
<evidence type="ECO:0000256" key="5">
    <source>
        <dbReference type="ARBA" id="ARBA00022833"/>
    </source>
</evidence>
<dbReference type="InterPro" id="IPR002048">
    <property type="entry name" value="EF_hand_dom"/>
</dbReference>
<dbReference type="InterPro" id="IPR003656">
    <property type="entry name" value="Znf_BED"/>
</dbReference>
<dbReference type="SMART" id="SM00054">
    <property type="entry name" value="EFh"/>
    <property type="match status" value="4"/>
</dbReference>
<gene>
    <name evidence="11" type="ORF">GPM918_LOCUS14088</name>
    <name evidence="12" type="ORF">OVA965_LOCUS19129</name>
    <name evidence="13" type="ORF">SRO942_LOCUS14088</name>
    <name evidence="14" type="ORF">TMI583_LOCUS19142</name>
</gene>
<keyword evidence="15" id="KW-1185">Reference proteome</keyword>
<dbReference type="EMBL" id="CAJOBC010003339">
    <property type="protein sequence ID" value="CAF3778702.1"/>
    <property type="molecule type" value="Genomic_DNA"/>
</dbReference>
<dbReference type="PANTHER" id="PTHR23048:SF0">
    <property type="entry name" value="CALMODULIN LIKE 3"/>
    <property type="match status" value="1"/>
</dbReference>
<dbReference type="InterPro" id="IPR011992">
    <property type="entry name" value="EF-hand-dom_pair"/>
</dbReference>
<dbReference type="GO" id="GO:0046983">
    <property type="term" value="F:protein dimerization activity"/>
    <property type="evidence" value="ECO:0007669"/>
    <property type="project" value="InterPro"/>
</dbReference>
<dbReference type="PROSITE" id="PS00018">
    <property type="entry name" value="EF_HAND_1"/>
    <property type="match status" value="2"/>
</dbReference>
<feature type="domain" description="EF-hand" evidence="10">
    <location>
        <begin position="1042"/>
        <end position="1077"/>
    </location>
</feature>
<dbReference type="PANTHER" id="PTHR23048">
    <property type="entry name" value="MYOSIN LIGHT CHAIN 1, 3"/>
    <property type="match status" value="1"/>
</dbReference>
<accession>A0A814H900</accession>
<keyword evidence="2" id="KW-0479">Metal-binding</keyword>
<evidence type="ECO:0000256" key="4">
    <source>
        <dbReference type="ARBA" id="ARBA00022771"/>
    </source>
</evidence>
<keyword evidence="5" id="KW-0862">Zinc</keyword>
<proteinExistence type="predicted"/>
<keyword evidence="7" id="KW-0238">DNA-binding</keyword>
<dbReference type="GO" id="GO:0016460">
    <property type="term" value="C:myosin II complex"/>
    <property type="evidence" value="ECO:0007669"/>
    <property type="project" value="TreeGrafter"/>
</dbReference>
<dbReference type="InterPro" id="IPR050230">
    <property type="entry name" value="CALM/Myosin/TropC-like"/>
</dbReference>
<evidence type="ECO:0000313" key="15">
    <source>
        <dbReference type="Proteomes" id="UP000663829"/>
    </source>
</evidence>
<dbReference type="Proteomes" id="UP000682733">
    <property type="component" value="Unassembled WGS sequence"/>
</dbReference>
<feature type="compositionally biased region" description="Polar residues" evidence="9">
    <location>
        <begin position="8"/>
        <end position="28"/>
    </location>
</feature>
<evidence type="ECO:0000313" key="11">
    <source>
        <dbReference type="EMBL" id="CAF1007507.1"/>
    </source>
</evidence>
<dbReference type="PROSITE" id="PS50222">
    <property type="entry name" value="EF_HAND_2"/>
    <property type="match status" value="4"/>
</dbReference>
<feature type="compositionally biased region" description="Polar residues" evidence="9">
    <location>
        <begin position="166"/>
        <end position="206"/>
    </location>
</feature>
<feature type="domain" description="EF-hand" evidence="10">
    <location>
        <begin position="1078"/>
        <end position="1113"/>
    </location>
</feature>
<feature type="domain" description="EF-hand" evidence="10">
    <location>
        <begin position="1151"/>
        <end position="1183"/>
    </location>
</feature>
<dbReference type="Pfam" id="PF05699">
    <property type="entry name" value="Dimer_Tnp_hAT"/>
    <property type="match status" value="1"/>
</dbReference>
<dbReference type="Proteomes" id="UP000663829">
    <property type="component" value="Unassembled WGS sequence"/>
</dbReference>
<evidence type="ECO:0000256" key="1">
    <source>
        <dbReference type="ARBA" id="ARBA00004123"/>
    </source>
</evidence>
<dbReference type="Pfam" id="PF02892">
    <property type="entry name" value="zf-BED"/>
    <property type="match status" value="1"/>
</dbReference>
<dbReference type="Pfam" id="PF13499">
    <property type="entry name" value="EF-hand_7"/>
    <property type="match status" value="2"/>
</dbReference>
<dbReference type="EMBL" id="CAJOBA010009772">
    <property type="protein sequence ID" value="CAF3859039.1"/>
    <property type="molecule type" value="Genomic_DNA"/>
</dbReference>
<evidence type="ECO:0000256" key="9">
    <source>
        <dbReference type="SAM" id="MobiDB-lite"/>
    </source>
</evidence>
<dbReference type="CDD" id="cd00051">
    <property type="entry name" value="EFh"/>
    <property type="match status" value="1"/>
</dbReference>
<feature type="region of interest" description="Disordered" evidence="9">
    <location>
        <begin position="792"/>
        <end position="825"/>
    </location>
</feature>
<dbReference type="InterPro" id="IPR008906">
    <property type="entry name" value="HATC_C_dom"/>
</dbReference>
<keyword evidence="4" id="KW-0863">Zinc-finger</keyword>
<evidence type="ECO:0000259" key="10">
    <source>
        <dbReference type="PROSITE" id="PS50222"/>
    </source>
</evidence>
<dbReference type="InterPro" id="IPR018247">
    <property type="entry name" value="EF_Hand_1_Ca_BS"/>
</dbReference>
<dbReference type="FunFam" id="1.10.238.10:FF:000001">
    <property type="entry name" value="Calmodulin 1"/>
    <property type="match status" value="1"/>
</dbReference>
<evidence type="ECO:0000313" key="13">
    <source>
        <dbReference type="EMBL" id="CAF3778702.1"/>
    </source>
</evidence>
<dbReference type="EMBL" id="CAJNOQ010003339">
    <property type="protein sequence ID" value="CAF1007507.1"/>
    <property type="molecule type" value="Genomic_DNA"/>
</dbReference>
<dbReference type="AlphaFoldDB" id="A0A814H900"/>
<dbReference type="GO" id="GO:0003677">
    <property type="term" value="F:DNA binding"/>
    <property type="evidence" value="ECO:0007669"/>
    <property type="project" value="UniProtKB-KW"/>
</dbReference>
<reference evidence="11" key="1">
    <citation type="submission" date="2021-02" db="EMBL/GenBank/DDBJ databases">
        <authorList>
            <person name="Nowell W R."/>
        </authorList>
    </citation>
    <scope>NUCLEOTIDE SEQUENCE</scope>
</reference>
<sequence length="1183" mass="135805">MEYFTKTVDLQQHSPNHGNGRSPSPQPTIIQTSSVTAGAPITQFPSVFSYYDFTTYPRVKNEILKLRCRFCDTFISGSIRVTSNFIGHLKRKHVKEYCDYVNAKRLRVELKGGNSTENSNNSHIQQHQQQQRDVISPPNPHASLTGRVSTQNHQSNNNNHHHSHIPSPTLQQNNRYHNSKKQQQTYSPASLPQQASIHHHLQQQQHYRPLSKKHPQQAFLIPDSKHQRPSSSSVSSSHPTSHTHTSINHRTLYKQRQQPQKRKLSPYDLSTIVNGRSSSTNSTSLGNQALNSTLLNALHLLQQEQQQASTSSTSSTSVYPSLTVDQQDHVSSTQSSITKHFVQLLIQMSLPLSVLEDKSFQEFILLLNSSYQLPTRQQFYDQILSTYLQETESRLKQILSEQQFLILKFNLLTTTTKTITQQNQQIFYILVSCQYIDDDWLPHCYLLTCQRFRLSFPNYDKLISNVYDYCMEKYELSSQKIGIIIVDNACNIVKVYRELSLPGWKLDAGNELISTENDESMITTVNDGDENDTTNESENNSNGGDGNGRDNQHQQSGQQDDWQEVDFDDVELFASKDVDHVWQYCFSYLLQRCMKEIYSSCSILISPSISKLCKIINHLQMSDILLSSFRKLNGLLNQYNQIRWTFQMKILRSIFNVYYIGTECVPHELRLTHDERLFLKELIELLEPFEEAIDLLQTESSISKILPSYRGLKLHLEKFQAQSSSIKQIRDLLTMNFSKTFENLETNEHLILSAICDPNFAFRWTNSLNDETQTYQNLLLRSLHSKTNLLSFHQQHQSQTQQQRKQAKSPTLANNNNNNSTTSSTSKLFSYMNHHVTKQEVIQFNISTFLLLDKNRFYSECFDKIQKHTYSIILTPADDTEIQEDITEEDILDREMAVEEDDLEDEEDAEAMNIIYEKEILDYIQLVNDPLQTSLSKDAYEFWRTNSHQIPNIARLAKRLLAIPSTSVYIERLFHRQGTGTILKPLSSFQSMTNQHFSDFLFLKANQNVLSKMINNSSSTPDQLVDSMHGENIGLYTELNAEKIQDFQAAFSLLDIDSNGTVGTQEIQLVARAAGMELPESEIQLLIGSADEDHSGGIDIREFVSMMTTTINPQDLEEELKQTFKVFDKDDSGSINADELKKFVRLFDSELSEDEASDMIQQADLKGTGGIDYDQFIQFLLHA</sequence>
<keyword evidence="8" id="KW-0539">Nucleus</keyword>